<evidence type="ECO:0000313" key="2">
    <source>
        <dbReference type="EMBL" id="CAL5220066.1"/>
    </source>
</evidence>
<feature type="compositionally biased region" description="Basic and acidic residues" evidence="1">
    <location>
        <begin position="280"/>
        <end position="298"/>
    </location>
</feature>
<feature type="compositionally biased region" description="Low complexity" evidence="1">
    <location>
        <begin position="180"/>
        <end position="223"/>
    </location>
</feature>
<protein>
    <submittedName>
        <fullName evidence="2">G2017 protein</fullName>
    </submittedName>
</protein>
<feature type="region of interest" description="Disordered" evidence="1">
    <location>
        <begin position="113"/>
        <end position="133"/>
    </location>
</feature>
<sequence length="321" mass="33251">MEVARIDSDTISNVFLSTVNGSVSTFLLESRELTLDDVNCLRTSTNGSERLRSNDSAALGTALIALDTDGTGEEEWLVGTPPEAKGERKNANQAAQPMASIPEAIYCSAPQIRNTHEGPSKAAQRKRSMSTPEQATVYAVSAGAGLPDMPALAVPGPQRQGEEPGASCIPGPVSPPRTPPGSGSRIPRPGSGASASRSGAGVGSSPGSAARMPSKLRPPSSRKPQLKDLEDGWRSCIDTAENPEASTGAEVTDAADVDSECATYKPSAQEAQTQGQQVVDGREDVKSVAEKDGHDSAAHGHARQSNQDQAAKTGCACCTLM</sequence>
<evidence type="ECO:0000256" key="1">
    <source>
        <dbReference type="SAM" id="MobiDB-lite"/>
    </source>
</evidence>
<gene>
    <name evidence="2" type="primary">g2017</name>
    <name evidence="2" type="ORF">VP750_LOCUS1725</name>
</gene>
<accession>A0ABP1FJE0</accession>
<keyword evidence="3" id="KW-1185">Reference proteome</keyword>
<dbReference type="EMBL" id="CAXHTA020000003">
    <property type="protein sequence ID" value="CAL5220066.1"/>
    <property type="molecule type" value="Genomic_DNA"/>
</dbReference>
<reference evidence="2 3" key="1">
    <citation type="submission" date="2024-06" db="EMBL/GenBank/DDBJ databases">
        <authorList>
            <person name="Kraege A."/>
            <person name="Thomma B."/>
        </authorList>
    </citation>
    <scope>NUCLEOTIDE SEQUENCE [LARGE SCALE GENOMIC DNA]</scope>
</reference>
<name>A0ABP1FJE0_9CHLO</name>
<evidence type="ECO:0000313" key="3">
    <source>
        <dbReference type="Proteomes" id="UP001497392"/>
    </source>
</evidence>
<feature type="region of interest" description="Disordered" evidence="1">
    <location>
        <begin position="149"/>
        <end position="313"/>
    </location>
</feature>
<comment type="caution">
    <text evidence="2">The sequence shown here is derived from an EMBL/GenBank/DDBJ whole genome shotgun (WGS) entry which is preliminary data.</text>
</comment>
<organism evidence="2 3">
    <name type="scientific">Coccomyxa viridis</name>
    <dbReference type="NCBI Taxonomy" id="1274662"/>
    <lineage>
        <taxon>Eukaryota</taxon>
        <taxon>Viridiplantae</taxon>
        <taxon>Chlorophyta</taxon>
        <taxon>core chlorophytes</taxon>
        <taxon>Trebouxiophyceae</taxon>
        <taxon>Trebouxiophyceae incertae sedis</taxon>
        <taxon>Coccomyxaceae</taxon>
        <taxon>Coccomyxa</taxon>
    </lineage>
</organism>
<proteinExistence type="predicted"/>
<dbReference type="Proteomes" id="UP001497392">
    <property type="component" value="Unassembled WGS sequence"/>
</dbReference>